<proteinExistence type="inferred from homology"/>
<evidence type="ECO:0000256" key="4">
    <source>
        <dbReference type="ARBA" id="ARBA00022547"/>
    </source>
</evidence>
<evidence type="ECO:0000256" key="10">
    <source>
        <dbReference type="ARBA" id="ARBA00023310"/>
    </source>
</evidence>
<evidence type="ECO:0000256" key="7">
    <source>
        <dbReference type="ARBA" id="ARBA00022989"/>
    </source>
</evidence>
<evidence type="ECO:0000313" key="13">
    <source>
        <dbReference type="Proteomes" id="UP000176854"/>
    </source>
</evidence>
<accession>A0A1F5ZA19</accession>
<dbReference type="GO" id="GO:0046933">
    <property type="term" value="F:proton-transporting ATP synthase activity, rotational mechanism"/>
    <property type="evidence" value="ECO:0007669"/>
    <property type="project" value="TreeGrafter"/>
</dbReference>
<comment type="subcellular location">
    <subcellularLocation>
        <location evidence="1">Membrane</location>
        <topology evidence="1">Multi-pass membrane protein</topology>
    </subcellularLocation>
</comment>
<dbReference type="GO" id="GO:0005886">
    <property type="term" value="C:plasma membrane"/>
    <property type="evidence" value="ECO:0007669"/>
    <property type="project" value="TreeGrafter"/>
</dbReference>
<evidence type="ECO:0000256" key="8">
    <source>
        <dbReference type="ARBA" id="ARBA00023065"/>
    </source>
</evidence>
<evidence type="ECO:0000256" key="11">
    <source>
        <dbReference type="SAM" id="Phobius"/>
    </source>
</evidence>
<dbReference type="AlphaFoldDB" id="A0A1F5ZA19"/>
<keyword evidence="8" id="KW-0406">Ion transport</keyword>
<name>A0A1F5ZA19_9BACT</name>
<evidence type="ECO:0000256" key="3">
    <source>
        <dbReference type="ARBA" id="ARBA00022448"/>
    </source>
</evidence>
<organism evidence="12 13">
    <name type="scientific">Candidatus Gottesmanbacteria bacterium RBG_16_43_7</name>
    <dbReference type="NCBI Taxonomy" id="1798373"/>
    <lineage>
        <taxon>Bacteria</taxon>
        <taxon>Candidatus Gottesmaniibacteriota</taxon>
    </lineage>
</organism>
<keyword evidence="5 11" id="KW-0812">Transmembrane</keyword>
<feature type="transmembrane region" description="Helical" evidence="11">
    <location>
        <begin position="154"/>
        <end position="175"/>
    </location>
</feature>
<keyword evidence="10" id="KW-0066">ATP synthesis</keyword>
<dbReference type="PROSITE" id="PS00449">
    <property type="entry name" value="ATPASE_A"/>
    <property type="match status" value="1"/>
</dbReference>
<keyword evidence="9 11" id="KW-0472">Membrane</keyword>
<evidence type="ECO:0000256" key="2">
    <source>
        <dbReference type="ARBA" id="ARBA00006810"/>
    </source>
</evidence>
<feature type="transmembrane region" description="Helical" evidence="11">
    <location>
        <begin position="31"/>
        <end position="51"/>
    </location>
</feature>
<dbReference type="InterPro" id="IPR045082">
    <property type="entry name" value="ATP_syn_F0_a_bact/chloroplast"/>
</dbReference>
<sequence length="281" mass="30961">MIPSNRQSVAELLIGGLYSFFSTVTGKHIRMVFPVLASLFIYIIIANWFGLLPGVGTVGFHESLTEKQLLIAHDQAPSTADIPQPATIQNTDETKSVLNRQLNSHSSDEIEEEVIPPGEIVDEKLPDTATEPHEQSSKFIPILRGPTADINTTLALALVAVLAIQYFGFVAAGRYYTLRFINLRDPINFFIGILEIVSEVSKIISFAFRLFGNIFAGEVLLAVMAFLMPFIAPLPFLMLELFVGFIQALVFSMLTAVFLNVAISHGEHEAHLAHDKIKAHA</sequence>
<keyword evidence="4" id="KW-0138">CF(0)</keyword>
<feature type="transmembrane region" description="Helical" evidence="11">
    <location>
        <begin position="241"/>
        <end position="263"/>
    </location>
</feature>
<dbReference type="GO" id="GO:0042777">
    <property type="term" value="P:proton motive force-driven plasma membrane ATP synthesis"/>
    <property type="evidence" value="ECO:0007669"/>
    <property type="project" value="TreeGrafter"/>
</dbReference>
<dbReference type="CDD" id="cd00310">
    <property type="entry name" value="ATP-synt_Fo_a_6"/>
    <property type="match status" value="1"/>
</dbReference>
<dbReference type="GO" id="GO:0045259">
    <property type="term" value="C:proton-transporting ATP synthase complex"/>
    <property type="evidence" value="ECO:0007669"/>
    <property type="project" value="UniProtKB-KW"/>
</dbReference>
<feature type="transmembrane region" description="Helical" evidence="11">
    <location>
        <begin position="214"/>
        <end position="234"/>
    </location>
</feature>
<evidence type="ECO:0000313" key="12">
    <source>
        <dbReference type="EMBL" id="OGG08962.1"/>
    </source>
</evidence>
<keyword evidence="6" id="KW-0375">Hydrogen ion transport</keyword>
<dbReference type="EMBL" id="MFJC01000034">
    <property type="protein sequence ID" value="OGG08962.1"/>
    <property type="molecule type" value="Genomic_DNA"/>
</dbReference>
<dbReference type="Gene3D" id="1.20.120.220">
    <property type="entry name" value="ATP synthase, F0 complex, subunit A"/>
    <property type="match status" value="1"/>
</dbReference>
<dbReference type="PANTHER" id="PTHR42823:SF3">
    <property type="entry name" value="ATP SYNTHASE SUBUNIT A, CHLOROPLASTIC"/>
    <property type="match status" value="1"/>
</dbReference>
<evidence type="ECO:0008006" key="14">
    <source>
        <dbReference type="Google" id="ProtNLM"/>
    </source>
</evidence>
<dbReference type="InterPro" id="IPR000568">
    <property type="entry name" value="ATP_synth_F0_asu"/>
</dbReference>
<dbReference type="Pfam" id="PF00119">
    <property type="entry name" value="ATP-synt_A"/>
    <property type="match status" value="1"/>
</dbReference>
<dbReference type="InterPro" id="IPR035908">
    <property type="entry name" value="F0_ATP_A_sf"/>
</dbReference>
<protein>
    <recommendedName>
        <fullName evidence="14">ATP synthase subunit a</fullName>
    </recommendedName>
</protein>
<dbReference type="InterPro" id="IPR023011">
    <property type="entry name" value="ATP_synth_F0_asu_AS"/>
</dbReference>
<evidence type="ECO:0000256" key="6">
    <source>
        <dbReference type="ARBA" id="ARBA00022781"/>
    </source>
</evidence>
<evidence type="ECO:0000256" key="5">
    <source>
        <dbReference type="ARBA" id="ARBA00022692"/>
    </source>
</evidence>
<dbReference type="SUPFAM" id="SSF81336">
    <property type="entry name" value="F1F0 ATP synthase subunit A"/>
    <property type="match status" value="1"/>
</dbReference>
<dbReference type="PANTHER" id="PTHR42823">
    <property type="entry name" value="ATP SYNTHASE SUBUNIT A, CHLOROPLASTIC"/>
    <property type="match status" value="1"/>
</dbReference>
<reference evidence="12 13" key="1">
    <citation type="journal article" date="2016" name="Nat. Commun.">
        <title>Thousands of microbial genomes shed light on interconnected biogeochemical processes in an aquifer system.</title>
        <authorList>
            <person name="Anantharaman K."/>
            <person name="Brown C.T."/>
            <person name="Hug L.A."/>
            <person name="Sharon I."/>
            <person name="Castelle C.J."/>
            <person name="Probst A.J."/>
            <person name="Thomas B.C."/>
            <person name="Singh A."/>
            <person name="Wilkins M.J."/>
            <person name="Karaoz U."/>
            <person name="Brodie E.L."/>
            <person name="Williams K.H."/>
            <person name="Hubbard S.S."/>
            <person name="Banfield J.F."/>
        </authorList>
    </citation>
    <scope>NUCLEOTIDE SEQUENCE [LARGE SCALE GENOMIC DNA]</scope>
</reference>
<keyword evidence="7 11" id="KW-1133">Transmembrane helix</keyword>
<evidence type="ECO:0000256" key="1">
    <source>
        <dbReference type="ARBA" id="ARBA00004141"/>
    </source>
</evidence>
<dbReference type="Proteomes" id="UP000176854">
    <property type="component" value="Unassembled WGS sequence"/>
</dbReference>
<dbReference type="STRING" id="1798373.A2154_02010"/>
<comment type="similarity">
    <text evidence="2">Belongs to the ATPase A chain family.</text>
</comment>
<gene>
    <name evidence="12" type="ORF">A2154_02010</name>
</gene>
<evidence type="ECO:0000256" key="9">
    <source>
        <dbReference type="ARBA" id="ARBA00023136"/>
    </source>
</evidence>
<keyword evidence="3" id="KW-0813">Transport</keyword>
<comment type="caution">
    <text evidence="12">The sequence shown here is derived from an EMBL/GenBank/DDBJ whole genome shotgun (WGS) entry which is preliminary data.</text>
</comment>